<comment type="caution">
    <text evidence="2">The sequence shown here is derived from an EMBL/GenBank/DDBJ whole genome shotgun (WGS) entry which is preliminary data.</text>
</comment>
<feature type="chain" id="PRO_5041697342" evidence="1">
    <location>
        <begin position="20"/>
        <end position="175"/>
    </location>
</feature>
<keyword evidence="1" id="KW-0732">Signal</keyword>
<gene>
    <name evidence="2" type="ORF">QYM36_012745</name>
</gene>
<sequence length="175" mass="19652">MLTGRLVIPVLCFLSKAYGYLQEDCIKATEPIILYPESPFHIAVLLDIRQYSSLSNDENDGIPKKDPVEYFEAVKYAIDIINQKSGEVSSRIVRDSFVPGIQIGMQVFDTCFDSRVTKEFIVSLIQNEDSQLLAIFDGTSIIERSADLQSIVIREAIPVLPLQYESIVSTRDLGE</sequence>
<dbReference type="EMBL" id="JAVRJZ010000016">
    <property type="protein sequence ID" value="KAK2711729.1"/>
    <property type="molecule type" value="Genomic_DNA"/>
</dbReference>
<evidence type="ECO:0000313" key="2">
    <source>
        <dbReference type="EMBL" id="KAK2711729.1"/>
    </source>
</evidence>
<dbReference type="InterPro" id="IPR028082">
    <property type="entry name" value="Peripla_BP_I"/>
</dbReference>
<organism evidence="2 3">
    <name type="scientific">Artemia franciscana</name>
    <name type="common">Brine shrimp</name>
    <name type="synonym">Artemia sanfranciscana</name>
    <dbReference type="NCBI Taxonomy" id="6661"/>
    <lineage>
        <taxon>Eukaryota</taxon>
        <taxon>Metazoa</taxon>
        <taxon>Ecdysozoa</taxon>
        <taxon>Arthropoda</taxon>
        <taxon>Crustacea</taxon>
        <taxon>Branchiopoda</taxon>
        <taxon>Anostraca</taxon>
        <taxon>Artemiidae</taxon>
        <taxon>Artemia</taxon>
    </lineage>
</organism>
<proteinExistence type="predicted"/>
<dbReference type="SUPFAM" id="SSF53822">
    <property type="entry name" value="Periplasmic binding protein-like I"/>
    <property type="match status" value="1"/>
</dbReference>
<dbReference type="Proteomes" id="UP001187531">
    <property type="component" value="Unassembled WGS sequence"/>
</dbReference>
<name>A0AA88HQZ7_ARTSF</name>
<feature type="non-terminal residue" evidence="2">
    <location>
        <position position="1"/>
    </location>
</feature>
<reference evidence="2" key="1">
    <citation type="submission" date="2023-07" db="EMBL/GenBank/DDBJ databases">
        <title>Chromosome-level genome assembly of Artemia franciscana.</title>
        <authorList>
            <person name="Jo E."/>
        </authorList>
    </citation>
    <scope>NUCLEOTIDE SEQUENCE</scope>
    <source>
        <tissue evidence="2">Whole body</tissue>
    </source>
</reference>
<evidence type="ECO:0000313" key="3">
    <source>
        <dbReference type="Proteomes" id="UP001187531"/>
    </source>
</evidence>
<evidence type="ECO:0000256" key="1">
    <source>
        <dbReference type="SAM" id="SignalP"/>
    </source>
</evidence>
<accession>A0AA88HQZ7</accession>
<dbReference type="AlphaFoldDB" id="A0AA88HQZ7"/>
<keyword evidence="3" id="KW-1185">Reference proteome</keyword>
<feature type="signal peptide" evidence="1">
    <location>
        <begin position="1"/>
        <end position="19"/>
    </location>
</feature>
<dbReference type="Gene3D" id="3.40.50.2300">
    <property type="match status" value="1"/>
</dbReference>
<protein>
    <submittedName>
        <fullName evidence="2">Uncharacterized protein</fullName>
    </submittedName>
</protein>